<keyword evidence="1" id="KW-0472">Membrane</keyword>
<evidence type="ECO:0000313" key="2">
    <source>
        <dbReference type="EMBL" id="PVU96978.1"/>
    </source>
</evidence>
<proteinExistence type="predicted"/>
<evidence type="ECO:0000256" key="1">
    <source>
        <dbReference type="SAM" id="Phobius"/>
    </source>
</evidence>
<organism evidence="2 3">
    <name type="scientific">Smittium megazygosporum</name>
    <dbReference type="NCBI Taxonomy" id="133381"/>
    <lineage>
        <taxon>Eukaryota</taxon>
        <taxon>Fungi</taxon>
        <taxon>Fungi incertae sedis</taxon>
        <taxon>Zoopagomycota</taxon>
        <taxon>Kickxellomycotina</taxon>
        <taxon>Harpellomycetes</taxon>
        <taxon>Harpellales</taxon>
        <taxon>Legeriomycetaceae</taxon>
        <taxon>Smittium</taxon>
    </lineage>
</organism>
<evidence type="ECO:0000313" key="3">
    <source>
        <dbReference type="Proteomes" id="UP000245609"/>
    </source>
</evidence>
<keyword evidence="3" id="KW-1185">Reference proteome</keyword>
<feature type="transmembrane region" description="Helical" evidence="1">
    <location>
        <begin position="6"/>
        <end position="24"/>
    </location>
</feature>
<keyword evidence="1" id="KW-0812">Transmembrane</keyword>
<evidence type="ECO:0008006" key="4">
    <source>
        <dbReference type="Google" id="ProtNLM"/>
    </source>
</evidence>
<gene>
    <name evidence="2" type="ORF">BB560_005775</name>
</gene>
<dbReference type="OrthoDB" id="5529274at2759"/>
<sequence length="287" mass="33454">MIKTNRWGLMVVIICCVLLLMNISKLRDIRISLKGIQNLQADTNSMKVNNLERLIVPARRLKIGNRIKMPRKGTAGKMWEIKDLYHIMVPMSDIEDISYFKSFYNDLEMEVICDGNNRRDGCDSYLEDEYVYDTLREKTRDMFQRYCESGQKHKVIAKMDCDTIIIDKEYFYKVIKFMADNGDKPMYYGNPLYRDYGGISMGGNFYAINEKAIEHLCSCKMEISDVSAEDLWFGDVMNNCTISKNLQGINRINYIFNDGRKILHKNYNAKGVSLELGRNINNDEESY</sequence>
<dbReference type="Proteomes" id="UP000245609">
    <property type="component" value="Unassembled WGS sequence"/>
</dbReference>
<keyword evidence="1" id="KW-1133">Transmembrane helix</keyword>
<accession>A0A2T9YXC7</accession>
<name>A0A2T9YXC7_9FUNG</name>
<dbReference type="EMBL" id="MBFS01002466">
    <property type="protein sequence ID" value="PVU96978.1"/>
    <property type="molecule type" value="Genomic_DNA"/>
</dbReference>
<reference evidence="2 3" key="1">
    <citation type="journal article" date="2018" name="MBio">
        <title>Comparative Genomics Reveals the Core Gene Toolbox for the Fungus-Insect Symbiosis.</title>
        <authorList>
            <person name="Wang Y."/>
            <person name="Stata M."/>
            <person name="Wang W."/>
            <person name="Stajich J.E."/>
            <person name="White M.M."/>
            <person name="Moncalvo J.M."/>
        </authorList>
    </citation>
    <scope>NUCLEOTIDE SEQUENCE [LARGE SCALE GENOMIC DNA]</scope>
    <source>
        <strain evidence="2 3">SC-DP-2</strain>
    </source>
</reference>
<comment type="caution">
    <text evidence="2">The sequence shown here is derived from an EMBL/GenBank/DDBJ whole genome shotgun (WGS) entry which is preliminary data.</text>
</comment>
<protein>
    <recommendedName>
        <fullName evidence="4">Hexosyltransferase</fullName>
    </recommendedName>
</protein>
<dbReference type="AlphaFoldDB" id="A0A2T9YXC7"/>